<dbReference type="PATRIC" id="fig|265546.4.peg.648"/>
<keyword evidence="2" id="KW-0812">Transmembrane</keyword>
<dbReference type="AlphaFoldDB" id="A0A0D0HS26"/>
<accession>A0A0D0HS26</accession>
<protein>
    <recommendedName>
        <fullName evidence="3">DUF1510 domain-containing protein</fullName>
    </recommendedName>
</protein>
<dbReference type="EMBL" id="JXTG01000002">
    <property type="protein sequence ID" value="KIP22082.1"/>
    <property type="molecule type" value="Genomic_DNA"/>
</dbReference>
<name>A0A0D0HS26_9BACL</name>
<dbReference type="Pfam" id="PF07423">
    <property type="entry name" value="DUF1510"/>
    <property type="match status" value="1"/>
</dbReference>
<dbReference type="InterPro" id="IPR009988">
    <property type="entry name" value="DUF1510"/>
</dbReference>
<keyword evidence="5" id="KW-1185">Reference proteome</keyword>
<gene>
    <name evidence="4" type="ORF">JV16_00629</name>
</gene>
<evidence type="ECO:0000313" key="4">
    <source>
        <dbReference type="EMBL" id="KIP22082.1"/>
    </source>
</evidence>
<proteinExistence type="predicted"/>
<keyword evidence="2" id="KW-1133">Transmembrane helix</keyword>
<evidence type="ECO:0000256" key="1">
    <source>
        <dbReference type="SAM" id="MobiDB-lite"/>
    </source>
</evidence>
<dbReference type="Proteomes" id="UP000032047">
    <property type="component" value="Unassembled WGS sequence"/>
</dbReference>
<evidence type="ECO:0000259" key="3">
    <source>
        <dbReference type="Pfam" id="PF07423"/>
    </source>
</evidence>
<feature type="compositionally biased region" description="Acidic residues" evidence="1">
    <location>
        <begin position="64"/>
        <end position="76"/>
    </location>
</feature>
<sequence length="200" mass="22818">MSSRFAKRSKQRKVNRVLNTFIAIVFALILFFGWKWLFANDRSVKETNASPQLAPVEVETNEPSNDEPPSETETETNEQQPNDNVQETVVEDPNSNVIREIVNPSWQPIGTTQSEPHVTQYDKNSVDWKEMLDAISYATGISSSDLIVWFIGNGGSPNHAVATVSKKDKTEHYKVFIEWVTNEGWKPTKVQQLKEIERRP</sequence>
<organism evidence="4 5">
    <name type="scientific">Anoxybacillus ayderensis</name>
    <dbReference type="NCBI Taxonomy" id="265546"/>
    <lineage>
        <taxon>Bacteria</taxon>
        <taxon>Bacillati</taxon>
        <taxon>Bacillota</taxon>
        <taxon>Bacilli</taxon>
        <taxon>Bacillales</taxon>
        <taxon>Anoxybacillaceae</taxon>
        <taxon>Anoxybacillus</taxon>
    </lineage>
</organism>
<dbReference type="RefSeq" id="WP_021093931.1">
    <property type="nucleotide sequence ID" value="NZ_ANOC01000003.1"/>
</dbReference>
<evidence type="ECO:0000313" key="5">
    <source>
        <dbReference type="Proteomes" id="UP000032047"/>
    </source>
</evidence>
<feature type="transmembrane region" description="Helical" evidence="2">
    <location>
        <begin position="21"/>
        <end position="38"/>
    </location>
</feature>
<keyword evidence="2" id="KW-0472">Membrane</keyword>
<feature type="region of interest" description="Disordered" evidence="1">
    <location>
        <begin position="48"/>
        <end position="85"/>
    </location>
</feature>
<feature type="domain" description="DUF1510" evidence="3">
    <location>
        <begin position="101"/>
        <end position="193"/>
    </location>
</feature>
<comment type="caution">
    <text evidence="4">The sequence shown here is derived from an EMBL/GenBank/DDBJ whole genome shotgun (WGS) entry which is preliminary data.</text>
</comment>
<evidence type="ECO:0000256" key="2">
    <source>
        <dbReference type="SAM" id="Phobius"/>
    </source>
</evidence>
<reference evidence="4 5" key="1">
    <citation type="submission" date="2015-01" db="EMBL/GenBank/DDBJ databases">
        <title>Genome sequence of Anoxybacillus ayderensis strain AB04.</title>
        <authorList>
            <person name="Belduz A.O."/>
            <person name="Canakci S."/>
            <person name="Chan K.-G."/>
            <person name="Kahar U.M."/>
            <person name="Yaakob A.S."/>
            <person name="Chan C.S."/>
            <person name="Goh K.M."/>
        </authorList>
    </citation>
    <scope>NUCLEOTIDE SEQUENCE [LARGE SCALE GENOMIC DNA]</scope>
    <source>
        <strain evidence="4 5">AB04</strain>
    </source>
</reference>